<comment type="caution">
    <text evidence="2">The sequence shown here is derived from an EMBL/GenBank/DDBJ whole genome shotgun (WGS) entry which is preliminary data.</text>
</comment>
<organism evidence="2 3">
    <name type="scientific">Candidatus Litorirhabdus singularis</name>
    <dbReference type="NCBI Taxonomy" id="2518993"/>
    <lineage>
        <taxon>Bacteria</taxon>
        <taxon>Pseudomonadati</taxon>
        <taxon>Pseudomonadota</taxon>
        <taxon>Gammaproteobacteria</taxon>
        <taxon>Cellvibrionales</taxon>
        <taxon>Halieaceae</taxon>
        <taxon>Candidatus Litorirhabdus</taxon>
    </lineage>
</organism>
<proteinExistence type="predicted"/>
<feature type="chain" id="PRO_5046703873" evidence="1">
    <location>
        <begin position="27"/>
        <end position="131"/>
    </location>
</feature>
<keyword evidence="1" id="KW-0732">Signal</keyword>
<dbReference type="Proteomes" id="UP001143362">
    <property type="component" value="Unassembled WGS sequence"/>
</dbReference>
<protein>
    <submittedName>
        <fullName evidence="2">DUF2147 domain-containing protein</fullName>
    </submittedName>
</protein>
<feature type="signal peptide" evidence="1">
    <location>
        <begin position="1"/>
        <end position="26"/>
    </location>
</feature>
<sequence length="131" mass="14712">MNPPSRVTLSRLALLLLCFMNTAAFSSDDLVGFWQHTEQPAWIEVRFDSGQGEGTVVRNDVYTGRVGTVLLKNLVAVKDKQWQGEVYAEKFGEYKQARISLSKPDVMGIKVKVGFMSRTIEMRRVSAVPES</sequence>
<dbReference type="EMBL" id="SHNN01000002">
    <property type="protein sequence ID" value="MCX2980925.1"/>
    <property type="molecule type" value="Genomic_DNA"/>
</dbReference>
<accession>A0ABT3TFF0</accession>
<gene>
    <name evidence="2" type="ORF">EYC98_08615</name>
</gene>
<evidence type="ECO:0000313" key="3">
    <source>
        <dbReference type="Proteomes" id="UP001143362"/>
    </source>
</evidence>
<keyword evidence="3" id="KW-1185">Reference proteome</keyword>
<reference evidence="2" key="1">
    <citation type="submission" date="2019-02" db="EMBL/GenBank/DDBJ databases">
        <authorList>
            <person name="Li S.-H."/>
        </authorList>
    </citation>
    <scope>NUCLEOTIDE SEQUENCE</scope>
    <source>
        <strain evidence="2">IMCC14734</strain>
    </source>
</reference>
<dbReference type="Gene3D" id="2.40.128.520">
    <property type="match status" value="1"/>
</dbReference>
<evidence type="ECO:0000313" key="2">
    <source>
        <dbReference type="EMBL" id="MCX2980925.1"/>
    </source>
</evidence>
<dbReference type="RefSeq" id="WP_279244941.1">
    <property type="nucleotide sequence ID" value="NZ_SHNN01000002.1"/>
</dbReference>
<evidence type="ECO:0000256" key="1">
    <source>
        <dbReference type="SAM" id="SignalP"/>
    </source>
</evidence>
<name>A0ABT3TFF0_9GAMM</name>